<dbReference type="InterPro" id="IPR011105">
    <property type="entry name" value="Cell_wall_hydrolase_SleB"/>
</dbReference>
<dbReference type="Pfam" id="PF07486">
    <property type="entry name" value="Hydrolase_2"/>
    <property type="match status" value="1"/>
</dbReference>
<evidence type="ECO:0000259" key="1">
    <source>
        <dbReference type="Pfam" id="PF07486"/>
    </source>
</evidence>
<dbReference type="Proteomes" id="UP000785783">
    <property type="component" value="Unassembled WGS sequence"/>
</dbReference>
<keyword evidence="2" id="KW-0378">Hydrolase</keyword>
<reference evidence="2" key="1">
    <citation type="submission" date="2020-10" db="EMBL/GenBank/DDBJ databases">
        <title>Microbiome of the Black Sea water column analyzed by genome centric metagenomics.</title>
        <authorList>
            <person name="Cabello-Yeves P.J."/>
            <person name="Callieri C."/>
            <person name="Picazo A."/>
            <person name="Mehrshad M."/>
            <person name="Haro-Moreno J.M."/>
            <person name="Roda-Garcia J."/>
            <person name="Dzembekova N."/>
            <person name="Slabakova V."/>
            <person name="Slabakova N."/>
            <person name="Moncheva S."/>
            <person name="Rodriguez-Valera F."/>
        </authorList>
    </citation>
    <scope>NUCLEOTIDE SEQUENCE</scope>
    <source>
        <strain evidence="2">BS307-5m-G5</strain>
    </source>
</reference>
<gene>
    <name evidence="2" type="ORF">ISQ19_00910</name>
</gene>
<dbReference type="AlphaFoldDB" id="A0A937HBX8"/>
<comment type="caution">
    <text evidence="2">The sequence shown here is derived from an EMBL/GenBank/DDBJ whole genome shotgun (WGS) entry which is preliminary data.</text>
</comment>
<organism evidence="2 3">
    <name type="scientific">PS1 clade bacterium</name>
    <dbReference type="NCBI Taxonomy" id="2175152"/>
    <lineage>
        <taxon>Bacteria</taxon>
        <taxon>Pseudomonadati</taxon>
        <taxon>Pseudomonadota</taxon>
        <taxon>Alphaproteobacteria</taxon>
        <taxon>PS1 clade</taxon>
    </lineage>
</organism>
<dbReference type="InterPro" id="IPR042047">
    <property type="entry name" value="SleB_dom1"/>
</dbReference>
<dbReference type="GO" id="GO:0016787">
    <property type="term" value="F:hydrolase activity"/>
    <property type="evidence" value="ECO:0007669"/>
    <property type="project" value="UniProtKB-KW"/>
</dbReference>
<protein>
    <submittedName>
        <fullName evidence="2">Cell wall hydrolase</fullName>
    </submittedName>
</protein>
<sequence length="215" mass="24682">MLRLLEWLDLRYIFGPSRPFLLRLGALAVIISLSTEIIGGLRNPERIVSRAPAPYLPQVEYARGENLFRGYKPLDNTEMLDDAQRCLAQAIYFEARSEPEAGWEAVADVVINRAQSTKYPGTICGVVFQGQYRRHKCQFSFACDGLSDRPKQRVLWRKALRMAGNKLVNLRAGPATARATHYHADYVDPYWNRSMVKLAKIGRHIFYDDRRVSDY</sequence>
<evidence type="ECO:0000313" key="2">
    <source>
        <dbReference type="EMBL" id="MBL6761240.1"/>
    </source>
</evidence>
<dbReference type="EMBL" id="JADHOK010000005">
    <property type="protein sequence ID" value="MBL6761240.1"/>
    <property type="molecule type" value="Genomic_DNA"/>
</dbReference>
<dbReference type="Gene3D" id="1.10.10.2520">
    <property type="entry name" value="Cell wall hydrolase SleB, domain 1"/>
    <property type="match status" value="1"/>
</dbReference>
<proteinExistence type="predicted"/>
<feature type="domain" description="Cell wall hydrolase SleB" evidence="1">
    <location>
        <begin position="97"/>
        <end position="207"/>
    </location>
</feature>
<evidence type="ECO:0000313" key="3">
    <source>
        <dbReference type="Proteomes" id="UP000785783"/>
    </source>
</evidence>
<name>A0A937HBX8_9PROT</name>
<accession>A0A937HBX8</accession>